<keyword evidence="1" id="KW-1133">Transmembrane helix</keyword>
<name>A0A420XM64_9ACTN</name>
<keyword evidence="3" id="KW-1185">Reference proteome</keyword>
<keyword evidence="1" id="KW-0472">Membrane</keyword>
<reference evidence="2 3" key="1">
    <citation type="submission" date="2018-10" db="EMBL/GenBank/DDBJ databases">
        <title>Genomic Encyclopedia of Archaeal and Bacterial Type Strains, Phase II (KMG-II): from individual species to whole genera.</title>
        <authorList>
            <person name="Goeker M."/>
        </authorList>
    </citation>
    <scope>NUCLEOTIDE SEQUENCE [LARGE SCALE GENOMIC DNA]</scope>
    <source>
        <strain evidence="2 3">RP-AC37</strain>
    </source>
</reference>
<evidence type="ECO:0000313" key="2">
    <source>
        <dbReference type="EMBL" id="RKS71398.1"/>
    </source>
</evidence>
<gene>
    <name evidence="2" type="ORF">CLV35_3196</name>
</gene>
<feature type="transmembrane region" description="Helical" evidence="1">
    <location>
        <begin position="56"/>
        <end position="73"/>
    </location>
</feature>
<dbReference type="Proteomes" id="UP000281955">
    <property type="component" value="Unassembled WGS sequence"/>
</dbReference>
<feature type="transmembrane region" description="Helical" evidence="1">
    <location>
        <begin position="80"/>
        <end position="100"/>
    </location>
</feature>
<feature type="transmembrane region" description="Helical" evidence="1">
    <location>
        <begin position="151"/>
        <end position="171"/>
    </location>
</feature>
<dbReference type="InParanoid" id="A0A420XM64"/>
<evidence type="ECO:0000256" key="1">
    <source>
        <dbReference type="SAM" id="Phobius"/>
    </source>
</evidence>
<sequence>MGLVLLAAVGAVLVGLATGGSLRALASVRVLGLPVLALGVAAQAGALLAPAGDGVRAALVALSVLAALVVVVVNRGLAGVWLIGAGLLLNAAVVAANGAMPVSLDAAHRAGISERALGLGADPGREEAGSGTRLRVLSDTLPLAFPPRREVVSAGDVLVAAGAAAFLLSALRSGGALRRRS</sequence>
<evidence type="ECO:0008006" key="4">
    <source>
        <dbReference type="Google" id="ProtNLM"/>
    </source>
</evidence>
<protein>
    <recommendedName>
        <fullName evidence="4">DUF5317 domain-containing protein</fullName>
    </recommendedName>
</protein>
<organism evidence="2 3">
    <name type="scientific">Motilibacter peucedani</name>
    <dbReference type="NCBI Taxonomy" id="598650"/>
    <lineage>
        <taxon>Bacteria</taxon>
        <taxon>Bacillati</taxon>
        <taxon>Actinomycetota</taxon>
        <taxon>Actinomycetes</taxon>
        <taxon>Motilibacterales</taxon>
        <taxon>Motilibacteraceae</taxon>
        <taxon>Motilibacter</taxon>
    </lineage>
</organism>
<evidence type="ECO:0000313" key="3">
    <source>
        <dbReference type="Proteomes" id="UP000281955"/>
    </source>
</evidence>
<accession>A0A420XM64</accession>
<proteinExistence type="predicted"/>
<dbReference type="OrthoDB" id="5192274at2"/>
<dbReference type="AlphaFoldDB" id="A0A420XM64"/>
<dbReference type="EMBL" id="RBWV01000014">
    <property type="protein sequence ID" value="RKS71398.1"/>
    <property type="molecule type" value="Genomic_DNA"/>
</dbReference>
<dbReference type="Pfam" id="PF17248">
    <property type="entry name" value="DUF5317"/>
    <property type="match status" value="1"/>
</dbReference>
<dbReference type="InterPro" id="IPR035168">
    <property type="entry name" value="DUF5317"/>
</dbReference>
<dbReference type="RefSeq" id="WP_121194469.1">
    <property type="nucleotide sequence ID" value="NZ_RBWV01000014.1"/>
</dbReference>
<comment type="caution">
    <text evidence="2">The sequence shown here is derived from an EMBL/GenBank/DDBJ whole genome shotgun (WGS) entry which is preliminary data.</text>
</comment>
<keyword evidence="1" id="KW-0812">Transmembrane</keyword>